<keyword evidence="2" id="KW-0472">Membrane</keyword>
<dbReference type="GO" id="GO:0055070">
    <property type="term" value="P:copper ion homeostasis"/>
    <property type="evidence" value="ECO:0007669"/>
    <property type="project" value="TreeGrafter"/>
</dbReference>
<evidence type="ECO:0000256" key="2">
    <source>
        <dbReference type="SAM" id="Phobius"/>
    </source>
</evidence>
<dbReference type="AlphaFoldDB" id="A0A0D0DX19"/>
<organism evidence="3 4">
    <name type="scientific">Paxillus rubicundulus Ve08.2h10</name>
    <dbReference type="NCBI Taxonomy" id="930991"/>
    <lineage>
        <taxon>Eukaryota</taxon>
        <taxon>Fungi</taxon>
        <taxon>Dikarya</taxon>
        <taxon>Basidiomycota</taxon>
        <taxon>Agaricomycotina</taxon>
        <taxon>Agaricomycetes</taxon>
        <taxon>Agaricomycetidae</taxon>
        <taxon>Boletales</taxon>
        <taxon>Paxilineae</taxon>
        <taxon>Paxillaceae</taxon>
        <taxon>Paxillus</taxon>
    </lineage>
</organism>
<dbReference type="PANTHER" id="PTHR43520:SF32">
    <property type="entry name" value="COPPER RESISTANCE P-TYPE ATPASE (EUROFUNG)"/>
    <property type="match status" value="1"/>
</dbReference>
<evidence type="ECO:0000256" key="1">
    <source>
        <dbReference type="ARBA" id="ARBA00022967"/>
    </source>
</evidence>
<dbReference type="GO" id="GO:0016020">
    <property type="term" value="C:membrane"/>
    <property type="evidence" value="ECO:0007669"/>
    <property type="project" value="TreeGrafter"/>
</dbReference>
<keyword evidence="2" id="KW-1133">Transmembrane helix</keyword>
<feature type="transmembrane region" description="Helical" evidence="2">
    <location>
        <begin position="41"/>
        <end position="57"/>
    </location>
</feature>
<accession>A0A0D0DX19</accession>
<keyword evidence="1" id="KW-1278">Translocase</keyword>
<dbReference type="GO" id="GO:0043682">
    <property type="term" value="F:P-type divalent copper transporter activity"/>
    <property type="evidence" value="ECO:0007669"/>
    <property type="project" value="TreeGrafter"/>
</dbReference>
<dbReference type="Proteomes" id="UP000054538">
    <property type="component" value="Unassembled WGS sequence"/>
</dbReference>
<keyword evidence="2" id="KW-0812">Transmembrane</keyword>
<reference evidence="3 4" key="1">
    <citation type="submission" date="2014-04" db="EMBL/GenBank/DDBJ databases">
        <authorList>
            <consortium name="DOE Joint Genome Institute"/>
            <person name="Kuo A."/>
            <person name="Kohler A."/>
            <person name="Jargeat P."/>
            <person name="Nagy L.G."/>
            <person name="Floudas D."/>
            <person name="Copeland A."/>
            <person name="Barry K.W."/>
            <person name="Cichocki N."/>
            <person name="Veneault-Fourrey C."/>
            <person name="LaButti K."/>
            <person name="Lindquist E.A."/>
            <person name="Lipzen A."/>
            <person name="Lundell T."/>
            <person name="Morin E."/>
            <person name="Murat C."/>
            <person name="Sun H."/>
            <person name="Tunlid A."/>
            <person name="Henrissat B."/>
            <person name="Grigoriev I.V."/>
            <person name="Hibbett D.S."/>
            <person name="Martin F."/>
            <person name="Nordberg H.P."/>
            <person name="Cantor M.N."/>
            <person name="Hua S.X."/>
        </authorList>
    </citation>
    <scope>NUCLEOTIDE SEQUENCE [LARGE SCALE GENOMIC DNA]</scope>
    <source>
        <strain evidence="3 4">Ve08.2h10</strain>
    </source>
</reference>
<proteinExistence type="predicted"/>
<keyword evidence="4" id="KW-1185">Reference proteome</keyword>
<gene>
    <name evidence="3" type="ORF">PAXRUDRAFT_777988</name>
</gene>
<evidence type="ECO:0000313" key="4">
    <source>
        <dbReference type="Proteomes" id="UP000054538"/>
    </source>
</evidence>
<dbReference type="STRING" id="930991.A0A0D0DX19"/>
<dbReference type="GO" id="GO:0005507">
    <property type="term" value="F:copper ion binding"/>
    <property type="evidence" value="ECO:0007669"/>
    <property type="project" value="TreeGrafter"/>
</dbReference>
<dbReference type="EMBL" id="KN824844">
    <property type="protein sequence ID" value="KIK99993.1"/>
    <property type="molecule type" value="Genomic_DNA"/>
</dbReference>
<sequence>MSPESCTTIFLLTNLHCARYVVRLALLADGMGNTITYFDSVVFLAMFLLCGCYLKAYSKAQTADAIMALGSAHPMEALLVTPHTTSNVSLSEHNEIIDVDLEKGDTIANDGNLNAGPGLKVKKVSVDLLKVGDIVHVLNGAMLL</sequence>
<evidence type="ECO:0000313" key="3">
    <source>
        <dbReference type="EMBL" id="KIK99993.1"/>
    </source>
</evidence>
<dbReference type="InParanoid" id="A0A0D0DX19"/>
<reference evidence="4" key="2">
    <citation type="submission" date="2015-01" db="EMBL/GenBank/DDBJ databases">
        <title>Evolutionary Origins and Diversification of the Mycorrhizal Mutualists.</title>
        <authorList>
            <consortium name="DOE Joint Genome Institute"/>
            <consortium name="Mycorrhizal Genomics Consortium"/>
            <person name="Kohler A."/>
            <person name="Kuo A."/>
            <person name="Nagy L.G."/>
            <person name="Floudas D."/>
            <person name="Copeland A."/>
            <person name="Barry K.W."/>
            <person name="Cichocki N."/>
            <person name="Veneault-Fourrey C."/>
            <person name="LaButti K."/>
            <person name="Lindquist E.A."/>
            <person name="Lipzen A."/>
            <person name="Lundell T."/>
            <person name="Morin E."/>
            <person name="Murat C."/>
            <person name="Riley R."/>
            <person name="Ohm R."/>
            <person name="Sun H."/>
            <person name="Tunlid A."/>
            <person name="Henrissat B."/>
            <person name="Grigoriev I.V."/>
            <person name="Hibbett D.S."/>
            <person name="Martin F."/>
        </authorList>
    </citation>
    <scope>NUCLEOTIDE SEQUENCE [LARGE SCALE GENOMIC DNA]</scope>
    <source>
        <strain evidence="4">Ve08.2h10</strain>
    </source>
</reference>
<dbReference type="HOGENOM" id="CLU_1797098_0_0_1"/>
<name>A0A0D0DX19_9AGAM</name>
<dbReference type="PANTHER" id="PTHR43520">
    <property type="entry name" value="ATP7, ISOFORM B"/>
    <property type="match status" value="1"/>
</dbReference>
<protein>
    <submittedName>
        <fullName evidence="3">Uncharacterized protein</fullName>
    </submittedName>
</protein>